<comment type="caution">
    <text evidence="2">The sequence shown here is derived from an EMBL/GenBank/DDBJ whole genome shotgun (WGS) entry which is preliminary data.</text>
</comment>
<reference evidence="2 3" key="1">
    <citation type="journal article" date="2013" name="PLoS Genet.">
        <title>Genomic mechanisms accounting for the adaptation to parasitism in nematode-trapping fungi.</title>
        <authorList>
            <person name="Meerupati T."/>
            <person name="Andersson K.M."/>
            <person name="Friman E."/>
            <person name="Kumar D."/>
            <person name="Tunlid A."/>
            <person name="Ahren D."/>
        </authorList>
    </citation>
    <scope>NUCLEOTIDE SEQUENCE [LARGE SCALE GENOMIC DNA]</scope>
    <source>
        <strain evidence="2 3">CBS 200.50</strain>
    </source>
</reference>
<dbReference type="Pfam" id="PF16804">
    <property type="entry name" value="DUF5071"/>
    <property type="match status" value="1"/>
</dbReference>
<keyword evidence="3" id="KW-1185">Reference proteome</keyword>
<dbReference type="AlphaFoldDB" id="S8A5F3"/>
<organism evidence="2 3">
    <name type="scientific">Dactylellina haptotyla (strain CBS 200.50)</name>
    <name type="common">Nematode-trapping fungus</name>
    <name type="synonym">Monacrosporium haptotylum</name>
    <dbReference type="NCBI Taxonomy" id="1284197"/>
    <lineage>
        <taxon>Eukaryota</taxon>
        <taxon>Fungi</taxon>
        <taxon>Dikarya</taxon>
        <taxon>Ascomycota</taxon>
        <taxon>Pezizomycotina</taxon>
        <taxon>Orbiliomycetes</taxon>
        <taxon>Orbiliales</taxon>
        <taxon>Orbiliaceae</taxon>
        <taxon>Dactylellina</taxon>
    </lineage>
</organism>
<sequence>MTPPNAMDLQTLDPEEFGNRVDELFSSITRRMFEQNDFEGGCASVELKAIVSRSTEQPTIDAIGLIIDPPIKDRDSYNKAFVLFYNILSELPVDTLKFHRPTLETFVENPEVPEGPAGESASARWKNLRREAKYLLRFMSDEGAVWVPEDKFDSIALRSLQERVTSAEEMSVHVPGLLDWLADGNWPPYQGCWKQLARFPEATIRPIGELLQRERGDGGWIGNILQFVDESVPMGRGWEELRPSIEALAEEPKGDENDWEIASTAREMLDKFDAWLQERSGRMGSGS</sequence>
<dbReference type="OrthoDB" id="2969215at2759"/>
<name>S8A5F3_DACHA</name>
<gene>
    <name evidence="2" type="ORF">H072_8256</name>
</gene>
<dbReference type="InterPro" id="IPR038692">
    <property type="entry name" value="Cthe_2751_sf"/>
</dbReference>
<feature type="domain" description="DUF5071" evidence="1">
    <location>
        <begin position="146"/>
        <end position="269"/>
    </location>
</feature>
<dbReference type="HOGENOM" id="CLU_083671_0_0_1"/>
<dbReference type="Proteomes" id="UP000015100">
    <property type="component" value="Unassembled WGS sequence"/>
</dbReference>
<reference evidence="3" key="2">
    <citation type="submission" date="2013-04" db="EMBL/GenBank/DDBJ databases">
        <title>Genomic mechanisms accounting for the adaptation to parasitism in nematode-trapping fungi.</title>
        <authorList>
            <person name="Ahren D.G."/>
        </authorList>
    </citation>
    <scope>NUCLEOTIDE SEQUENCE [LARGE SCALE GENOMIC DNA]</scope>
    <source>
        <strain evidence="3">CBS 200.50</strain>
    </source>
</reference>
<accession>S8A5F3</accession>
<dbReference type="Gene3D" id="1.25.40.750">
    <property type="entry name" value="Domain of unknown function DUF5071"/>
    <property type="match status" value="1"/>
</dbReference>
<dbReference type="EMBL" id="AQGS01000592">
    <property type="protein sequence ID" value="EPS38029.1"/>
    <property type="molecule type" value="Genomic_DNA"/>
</dbReference>
<dbReference type="InterPro" id="IPR031837">
    <property type="entry name" value="DUF5071"/>
</dbReference>
<proteinExistence type="predicted"/>
<evidence type="ECO:0000313" key="3">
    <source>
        <dbReference type="Proteomes" id="UP000015100"/>
    </source>
</evidence>
<evidence type="ECO:0000259" key="1">
    <source>
        <dbReference type="Pfam" id="PF16804"/>
    </source>
</evidence>
<protein>
    <recommendedName>
        <fullName evidence="1">DUF5071 domain-containing protein</fullName>
    </recommendedName>
</protein>
<dbReference type="eggNOG" id="ENOG502SMVK">
    <property type="taxonomic scope" value="Eukaryota"/>
</dbReference>
<dbReference type="OMA" id="YQHFLID"/>
<evidence type="ECO:0000313" key="2">
    <source>
        <dbReference type="EMBL" id="EPS38029.1"/>
    </source>
</evidence>